<accession>A0A8J3E3J7</accession>
<evidence type="ECO:0000313" key="4">
    <source>
        <dbReference type="EMBL" id="GGF19563.1"/>
    </source>
</evidence>
<reference evidence="4" key="1">
    <citation type="journal article" date="2014" name="Int. J. Syst. Evol. Microbiol.">
        <title>Complete genome sequence of Corynebacterium casei LMG S-19264T (=DSM 44701T), isolated from a smear-ripened cheese.</title>
        <authorList>
            <consortium name="US DOE Joint Genome Institute (JGI-PGF)"/>
            <person name="Walter F."/>
            <person name="Albersmeier A."/>
            <person name="Kalinowski J."/>
            <person name="Ruckert C."/>
        </authorList>
    </citation>
    <scope>NUCLEOTIDE SEQUENCE</scope>
    <source>
        <strain evidence="4">CGMCC 1.15725</strain>
    </source>
</reference>
<organism evidence="4 5">
    <name type="scientific">Aliidongia dinghuensis</name>
    <dbReference type="NCBI Taxonomy" id="1867774"/>
    <lineage>
        <taxon>Bacteria</taxon>
        <taxon>Pseudomonadati</taxon>
        <taxon>Pseudomonadota</taxon>
        <taxon>Alphaproteobacteria</taxon>
        <taxon>Rhodospirillales</taxon>
        <taxon>Dongiaceae</taxon>
        <taxon>Aliidongia</taxon>
    </lineage>
</organism>
<keyword evidence="5" id="KW-1185">Reference proteome</keyword>
<protein>
    <recommendedName>
        <fullName evidence="6">Type II and III secretion system protein family protein</fullName>
    </recommendedName>
</protein>
<evidence type="ECO:0000259" key="2">
    <source>
        <dbReference type="Pfam" id="PF00263"/>
    </source>
</evidence>
<dbReference type="InterPro" id="IPR050810">
    <property type="entry name" value="Bact_Secretion_Sys_Channel"/>
</dbReference>
<evidence type="ECO:0008006" key="6">
    <source>
        <dbReference type="Google" id="ProtNLM"/>
    </source>
</evidence>
<dbReference type="GO" id="GO:0015627">
    <property type="term" value="C:type II protein secretion system complex"/>
    <property type="evidence" value="ECO:0007669"/>
    <property type="project" value="TreeGrafter"/>
</dbReference>
<evidence type="ECO:0000313" key="5">
    <source>
        <dbReference type="Proteomes" id="UP000646365"/>
    </source>
</evidence>
<dbReference type="GO" id="GO:0009306">
    <property type="term" value="P:protein secretion"/>
    <property type="evidence" value="ECO:0007669"/>
    <property type="project" value="InterPro"/>
</dbReference>
<gene>
    <name evidence="4" type="primary">rhcC2</name>
    <name evidence="4" type="ORF">GCM10011611_26870</name>
</gene>
<dbReference type="Proteomes" id="UP000646365">
    <property type="component" value="Unassembled WGS sequence"/>
</dbReference>
<sequence length="463" mass="48817">MLLVLGTAAGGHRGWAAGAPIVIDVSQGRLISLATPAASVFIADPTIADVQVPMPTRVFVLGRKAGRTTLYALGADGQQIAAMDVEVRNGSDAVQKAIEADPATRDVKVTGTNNGLALEGAARDPAAAYRASKIVASSQKDSDTLDDRTKIKSSAQVTIRVRIAEVSRTVTKELGINWNSFLNTGAFKFGLFTGRVPYPAVQVSGGTFVPGPFQPDPTGAGSIISSISTKHISGDAVIDALAQEGLITVLAEPNLTALSGEKASFLAGGEFPIPVSQYQNAITIEFKQYGVSLDFVPTVLSSNRISMHVRPEVSELTNAGAITINGTTVPGLQVRRADTTIELGSGESFAIGGLLQNNMTSTVSRYPGLGDLPILGALFRSTNFTRNESELIIIVTPYVAQPIADPKTIRLPTDGLRPPSDLERMLLGRIEGIRGQPSEYDGQLAIERLKGPRLQGDAGFELE</sequence>
<name>A0A8J3E3J7_9PROT</name>
<dbReference type="Pfam" id="PF00263">
    <property type="entry name" value="Secretin"/>
    <property type="match status" value="1"/>
</dbReference>
<proteinExistence type="inferred from homology"/>
<dbReference type="PRINTS" id="PR00811">
    <property type="entry name" value="BCTERIALGSPD"/>
</dbReference>
<dbReference type="PANTHER" id="PTHR30332:SF17">
    <property type="entry name" value="TYPE IV PILIATION SYSTEM PROTEIN DR_0774-RELATED"/>
    <property type="match status" value="1"/>
</dbReference>
<evidence type="ECO:0000256" key="1">
    <source>
        <dbReference type="RuleBase" id="RU004003"/>
    </source>
</evidence>
<dbReference type="InterPro" id="IPR004846">
    <property type="entry name" value="T2SS/T3SS_dom"/>
</dbReference>
<dbReference type="PANTHER" id="PTHR30332">
    <property type="entry name" value="PROBABLE GENERAL SECRETION PATHWAY PROTEIN D"/>
    <property type="match status" value="1"/>
</dbReference>
<dbReference type="EMBL" id="BMJQ01000006">
    <property type="protein sequence ID" value="GGF19563.1"/>
    <property type="molecule type" value="Genomic_DNA"/>
</dbReference>
<evidence type="ECO:0000259" key="3">
    <source>
        <dbReference type="Pfam" id="PF13629"/>
    </source>
</evidence>
<feature type="domain" description="Pilus formation protein N-terminal" evidence="3">
    <location>
        <begin position="21"/>
        <end position="87"/>
    </location>
</feature>
<comment type="caution">
    <text evidence="4">The sequence shown here is derived from an EMBL/GenBank/DDBJ whole genome shotgun (WGS) entry which is preliminary data.</text>
</comment>
<dbReference type="InterPro" id="IPR032789">
    <property type="entry name" value="T2SS-T3SS_pil_N"/>
</dbReference>
<comment type="similarity">
    <text evidence="1">Belongs to the bacterial secretin family.</text>
</comment>
<dbReference type="RefSeq" id="WP_189046476.1">
    <property type="nucleotide sequence ID" value="NZ_BMJQ01000006.1"/>
</dbReference>
<dbReference type="InterPro" id="IPR001775">
    <property type="entry name" value="GspD/PilQ"/>
</dbReference>
<dbReference type="AlphaFoldDB" id="A0A8J3E3J7"/>
<feature type="domain" description="Type II/III secretion system secretin-like" evidence="2">
    <location>
        <begin position="240"/>
        <end position="400"/>
    </location>
</feature>
<dbReference type="Pfam" id="PF13629">
    <property type="entry name" value="T2SS-T3SS_pil_N"/>
    <property type="match status" value="1"/>
</dbReference>
<reference evidence="4" key="2">
    <citation type="submission" date="2020-09" db="EMBL/GenBank/DDBJ databases">
        <authorList>
            <person name="Sun Q."/>
            <person name="Zhou Y."/>
        </authorList>
    </citation>
    <scope>NUCLEOTIDE SEQUENCE</scope>
    <source>
        <strain evidence="4">CGMCC 1.15725</strain>
    </source>
</reference>